<feature type="domain" description="RUN" evidence="9">
    <location>
        <begin position="920"/>
        <end position="1183"/>
    </location>
</feature>
<dbReference type="GO" id="GO:0005085">
    <property type="term" value="F:guanyl-nucleotide exchange factor activity"/>
    <property type="evidence" value="ECO:0007669"/>
    <property type="project" value="InterPro"/>
</dbReference>
<protein>
    <submittedName>
        <fullName evidence="12">UDENN domain-containing protein</fullName>
    </submittedName>
</protein>
<evidence type="ECO:0000313" key="11">
    <source>
        <dbReference type="Proteomes" id="UP000274504"/>
    </source>
</evidence>
<dbReference type="EMBL" id="UYSG01011064">
    <property type="protein sequence ID" value="VDL60659.1"/>
    <property type="molecule type" value="Genomic_DNA"/>
</dbReference>
<dbReference type="InterPro" id="IPR037516">
    <property type="entry name" value="Tripartite_DENN"/>
</dbReference>
<keyword evidence="4" id="KW-0472">Membrane</keyword>
<dbReference type="PANTHER" id="PTHR46070:SF1">
    <property type="entry name" value="PINSTRIPE, ISOFORM A"/>
    <property type="match status" value="1"/>
</dbReference>
<dbReference type="Gene3D" id="2.60.60.20">
    <property type="entry name" value="PLAT/LH2 domain"/>
    <property type="match status" value="1"/>
</dbReference>
<dbReference type="InterPro" id="IPR043153">
    <property type="entry name" value="DENN_C"/>
</dbReference>
<comment type="caution">
    <text evidence="5">Lacks conserved residue(s) required for the propagation of feature annotation.</text>
</comment>
<feature type="compositionally biased region" description="Polar residues" evidence="6">
    <location>
        <begin position="990"/>
        <end position="1000"/>
    </location>
</feature>
<dbReference type="Gene3D" id="1.20.58.900">
    <property type="match status" value="3"/>
</dbReference>
<comment type="subcellular location">
    <subcellularLocation>
        <location evidence="1">Membrane</location>
    </subcellularLocation>
</comment>
<dbReference type="InterPro" id="IPR001194">
    <property type="entry name" value="cDENN_dom"/>
</dbReference>
<feature type="domain" description="UDENN" evidence="8">
    <location>
        <begin position="1"/>
        <end position="599"/>
    </location>
</feature>
<evidence type="ECO:0000256" key="3">
    <source>
        <dbReference type="ARBA" id="ARBA00022737"/>
    </source>
</evidence>
<dbReference type="OrthoDB" id="6019893at2759"/>
<evidence type="ECO:0000259" key="8">
    <source>
        <dbReference type="PROSITE" id="PS50211"/>
    </source>
</evidence>
<dbReference type="InterPro" id="IPR047278">
    <property type="entry name" value="DEN5A/B"/>
</dbReference>
<feature type="region of interest" description="Disordered" evidence="6">
    <location>
        <begin position="1467"/>
        <end position="1489"/>
    </location>
</feature>
<feature type="region of interest" description="Disordered" evidence="6">
    <location>
        <begin position="446"/>
        <end position="474"/>
    </location>
</feature>
<reference evidence="12" key="1">
    <citation type="submission" date="2016-04" db="UniProtKB">
        <authorList>
            <consortium name="WormBaseParasite"/>
        </authorList>
    </citation>
    <scope>IDENTIFICATION</scope>
</reference>
<dbReference type="SMART" id="SM00799">
    <property type="entry name" value="DENN"/>
    <property type="match status" value="1"/>
</dbReference>
<dbReference type="PROSITE" id="PS50826">
    <property type="entry name" value="RUN"/>
    <property type="match status" value="2"/>
</dbReference>
<sequence>AKQLAEAPSSIVQYAYKCHVLQHFPEHNRSFPFSDESTALVVMPNGLRFFTGDHPLLQKAQAPFRHSFIITREDGLRVFGYALLFPEEVTHPSAKAALREQEKALGCYPSDEKSERRFFTMKAIGILSRWAFASGFFCWLEDLWASVYRGDELPNEITLESYVYNLLFEAQLADPGQCSIVSGPANLHYFFRPVNLLLENHEKNPPSNWLPVFEYPLVQLVQLFSFDNFIRLLTCVFLEHRIVLQSADYNRLMLVGEGLICLLQPFVWPHVYAPVLPATLTHFLDAPVPYIMGMRHQPPLQAGLLDARTRIPGTPKGSLASLQSFANFGLASETNVCYLDIDRGEVHSTDVDLPPFPNAVELQHNIESILVVYQRHRSFSSSSKNAASRNSSFNTLSKPNNGEAPISPVPVIKRPQLDPNPPVIQRSASSRLIEQIATNVIEPERPQLHHSATDRSFTSHMKTPEKPGSGEAYPSKEYFSSMRQIAANMASKKELTEYSDLLKFNYALREVFINHLAEIFADFETFIVLGSNVSENPEGSTVAATSSGVSNSGLQAFDKVGFLSDCPETHMAFLSPFLETQMFATFLDTHLTTLSASQVRRCSKCGLSPSYTNTTMSIQTSPSTALVSAFLSRVRALKAQALAAGKPQRPATDRLSRKFLPLSATHTPVVDSRVRRRDLNSAGIPKSPLDCTQYCKGPTPHPLFSTIKPTFIALRASLQPGQFRLLDGNLLSKAPANWQCGSESPPQHPPPTVLGASVPSPLLSDAELIGPSTKEESPVVFQIGDEITPPKTMLCQHCSAPQTYPPKNLDQQANQSAISRNIQMKGRDGLTRLLTGPPPTGLEPGSQSPSMAQAHWDIVDSLLEECKHRTSLLTDVKEDGDFVRILLLVENVCPTMRMVIQKMGHEALHLGHNYQSVSEVEENTLVSGLCDLLERIWSHGIQKKHGASALWAHIQGFVERNALESPPSVSLLASRTPTQSPALPTRLPRSASTVRSSGASVSLRKHDSLPRRLSTTTTASLVTIESSTGTASPMTASRLRRVLWTPSRSRSNTPAPIESPKTSCANDDSVIISVSTLLDAGGSSITAFIDDVEAVKSVASSSTAAGGYKLRTSIGLARAFVRLALEKKRLSAYLKLLISDATLLRELYSRHAFLRCEEEREQFLIHLLSLNAVDYYSFTRMLQKAQMTYRVAVITGGMTGGTRSRLPLASSANAWVCLKGHLGSSGHISLSRASPSYAEFSHENLGILNTLLIGHDNAGFSPNMFVEVVIVVTPLTNHAYLFPCGHWLGRGVEDNSCERLLIGQIAQVTKQGTVVIPRSMIKSPVENEDITSITATPVTRLYSDTILDPATSAILDRLANAVNRLAKHFACTGQTESLMSLSALLCGKEYGLAPALEAVFTHGIRSSGVFNRRRLYAWDFFERFVEHHTRVASNENQQPDRHMESENTSMNIGGFDVSFVTSPRFARTLPRHGNSGTGPRNLDSSGRRTPLIGRAPSRLSLKSSALPPIQPPAVSSSGWQSQPCSPGVSLQRRQNYSSTRSVFALENFISTFQHVNRSGSQIGKLGRFQRMVCIGCRDHTIASWFPVLATSAPNLVKHLYDMRIPNFLIDPDLRDSVQTLLTTLNDFTFKLDPALLGSCSDADSSLMMTN</sequence>
<dbReference type="Gene3D" id="3.40.50.11500">
    <property type="match status" value="1"/>
</dbReference>
<organism evidence="12">
    <name type="scientific">Hymenolepis diminuta</name>
    <name type="common">Rat tapeworm</name>
    <dbReference type="NCBI Taxonomy" id="6216"/>
    <lineage>
        <taxon>Eukaryota</taxon>
        <taxon>Metazoa</taxon>
        <taxon>Spiralia</taxon>
        <taxon>Lophotrochozoa</taxon>
        <taxon>Platyhelminthes</taxon>
        <taxon>Cestoda</taxon>
        <taxon>Eucestoda</taxon>
        <taxon>Cyclophyllidea</taxon>
        <taxon>Hymenolepididae</taxon>
        <taxon>Hymenolepis</taxon>
    </lineage>
</organism>
<dbReference type="InterPro" id="IPR005112">
    <property type="entry name" value="dDENN_dom"/>
</dbReference>
<dbReference type="SMART" id="SM00801">
    <property type="entry name" value="dDENN"/>
    <property type="match status" value="1"/>
</dbReference>
<dbReference type="STRING" id="6216.A0A158QF53"/>
<dbReference type="PROSITE" id="PS50095">
    <property type="entry name" value="PLAT"/>
    <property type="match status" value="1"/>
</dbReference>
<dbReference type="Pfam" id="PF02759">
    <property type="entry name" value="RUN"/>
    <property type="match status" value="1"/>
</dbReference>
<dbReference type="SUPFAM" id="SSF49723">
    <property type="entry name" value="Lipase/lipooxygenase domain (PLAT/LH2 domain)"/>
    <property type="match status" value="1"/>
</dbReference>
<evidence type="ECO:0000259" key="7">
    <source>
        <dbReference type="PROSITE" id="PS50095"/>
    </source>
</evidence>
<dbReference type="PROSITE" id="PS50211">
    <property type="entry name" value="DENN"/>
    <property type="match status" value="1"/>
</dbReference>
<dbReference type="SMART" id="SM00593">
    <property type="entry name" value="RUN"/>
    <property type="match status" value="1"/>
</dbReference>
<evidence type="ECO:0000256" key="2">
    <source>
        <dbReference type="ARBA" id="ARBA00006664"/>
    </source>
</evidence>
<dbReference type="InterPro" id="IPR004012">
    <property type="entry name" value="Run_dom"/>
</dbReference>
<dbReference type="InterPro" id="IPR005113">
    <property type="entry name" value="uDENN_dom"/>
</dbReference>
<dbReference type="Pfam" id="PF03456">
    <property type="entry name" value="uDENN"/>
    <property type="match status" value="1"/>
</dbReference>
<feature type="compositionally biased region" description="Low complexity" evidence="6">
    <location>
        <begin position="381"/>
        <end position="393"/>
    </location>
</feature>
<evidence type="ECO:0000256" key="6">
    <source>
        <dbReference type="SAM" id="MobiDB-lite"/>
    </source>
</evidence>
<dbReference type="SUPFAM" id="SSF140741">
    <property type="entry name" value="RUN domain-like"/>
    <property type="match status" value="2"/>
</dbReference>
<dbReference type="WBParaSite" id="HDID_0000834301-mRNA-1">
    <property type="protein sequence ID" value="HDID_0000834301-mRNA-1"/>
    <property type="gene ID" value="HDID_0000834301"/>
</dbReference>
<feature type="compositionally biased region" description="Polar residues" evidence="6">
    <location>
        <begin position="969"/>
        <end position="982"/>
    </location>
</feature>
<evidence type="ECO:0000259" key="9">
    <source>
        <dbReference type="PROSITE" id="PS50826"/>
    </source>
</evidence>
<feature type="region of interest" description="Disordered" evidence="6">
    <location>
        <begin position="969"/>
        <end position="1009"/>
    </location>
</feature>
<evidence type="ECO:0000313" key="10">
    <source>
        <dbReference type="EMBL" id="VDL60659.1"/>
    </source>
</evidence>
<evidence type="ECO:0000256" key="5">
    <source>
        <dbReference type="PROSITE-ProRule" id="PRU00152"/>
    </source>
</evidence>
<gene>
    <name evidence="10" type="ORF">HDID_LOCUS8341</name>
</gene>
<feature type="region of interest" description="Disordered" evidence="6">
    <location>
        <begin position="381"/>
        <end position="418"/>
    </location>
</feature>
<dbReference type="InterPro" id="IPR037213">
    <property type="entry name" value="Run_dom_sf"/>
</dbReference>
<dbReference type="GO" id="GO:0016020">
    <property type="term" value="C:membrane"/>
    <property type="evidence" value="ECO:0007669"/>
    <property type="project" value="UniProtKB-SubCell"/>
</dbReference>
<feature type="region of interest" description="Disordered" evidence="6">
    <location>
        <begin position="1511"/>
        <end position="1531"/>
    </location>
</feature>
<keyword evidence="3" id="KW-0677">Repeat</keyword>
<name>A0A158QF53_HYMDI</name>
<feature type="domain" description="RUN" evidence="9">
    <location>
        <begin position="1383"/>
        <end position="1636"/>
    </location>
</feature>
<dbReference type="Proteomes" id="UP000274504">
    <property type="component" value="Unassembled WGS sequence"/>
</dbReference>
<evidence type="ECO:0000313" key="12">
    <source>
        <dbReference type="WBParaSite" id="HDID_0000834301-mRNA-1"/>
    </source>
</evidence>
<comment type="similarity">
    <text evidence="2">Belongs to the RAB6IP1 family.</text>
</comment>
<accession>A0A158QF53</accession>
<dbReference type="Pfam" id="PF03455">
    <property type="entry name" value="dDENN"/>
    <property type="match status" value="1"/>
</dbReference>
<evidence type="ECO:0000256" key="4">
    <source>
        <dbReference type="ARBA" id="ARBA00023136"/>
    </source>
</evidence>
<dbReference type="InterPro" id="IPR036392">
    <property type="entry name" value="PLAT/LH2_dom_sf"/>
</dbReference>
<dbReference type="PANTHER" id="PTHR46070">
    <property type="entry name" value="PINSTRIPE, ISOFORM A"/>
    <property type="match status" value="1"/>
</dbReference>
<reference evidence="10 11" key="2">
    <citation type="submission" date="2018-11" db="EMBL/GenBank/DDBJ databases">
        <authorList>
            <consortium name="Pathogen Informatics"/>
        </authorList>
    </citation>
    <scope>NUCLEOTIDE SEQUENCE [LARGE SCALE GENOMIC DNA]</scope>
</reference>
<evidence type="ECO:0000256" key="1">
    <source>
        <dbReference type="ARBA" id="ARBA00004370"/>
    </source>
</evidence>
<dbReference type="GO" id="GO:0031267">
    <property type="term" value="F:small GTPase binding"/>
    <property type="evidence" value="ECO:0007669"/>
    <property type="project" value="InterPro"/>
</dbReference>
<dbReference type="InterPro" id="IPR001024">
    <property type="entry name" value="PLAT/LH2_dom"/>
</dbReference>
<dbReference type="Pfam" id="PF02141">
    <property type="entry name" value="DENN"/>
    <property type="match status" value="1"/>
</dbReference>
<proteinExistence type="inferred from homology"/>
<feature type="compositionally biased region" description="Polar residues" evidence="6">
    <location>
        <begin position="1513"/>
        <end position="1524"/>
    </location>
</feature>
<feature type="domain" description="PLAT" evidence="7">
    <location>
        <begin position="1187"/>
        <end position="1302"/>
    </location>
</feature>